<evidence type="ECO:0000313" key="3">
    <source>
        <dbReference type="Proteomes" id="UP001163046"/>
    </source>
</evidence>
<comment type="caution">
    <text evidence="2">The sequence shown here is derived from an EMBL/GenBank/DDBJ whole genome shotgun (WGS) entry which is preliminary data.</text>
</comment>
<dbReference type="Proteomes" id="UP001163046">
    <property type="component" value="Unassembled WGS sequence"/>
</dbReference>
<evidence type="ECO:0000313" key="2">
    <source>
        <dbReference type="EMBL" id="KAJ7371313.1"/>
    </source>
</evidence>
<reference evidence="2" key="1">
    <citation type="submission" date="2023-01" db="EMBL/GenBank/DDBJ databases">
        <title>Genome assembly of the deep-sea coral Lophelia pertusa.</title>
        <authorList>
            <person name="Herrera S."/>
            <person name="Cordes E."/>
        </authorList>
    </citation>
    <scope>NUCLEOTIDE SEQUENCE</scope>
    <source>
        <strain evidence="2">USNM1676648</strain>
        <tissue evidence="2">Polyp</tissue>
    </source>
</reference>
<dbReference type="AlphaFoldDB" id="A0A9W9YXF0"/>
<name>A0A9W9YXF0_9CNID</name>
<dbReference type="EMBL" id="MU826849">
    <property type="protein sequence ID" value="KAJ7371313.1"/>
    <property type="molecule type" value="Genomic_DNA"/>
</dbReference>
<protein>
    <submittedName>
        <fullName evidence="2">Uncharacterized protein</fullName>
    </submittedName>
</protein>
<feature type="compositionally biased region" description="Basic and acidic residues" evidence="1">
    <location>
        <begin position="85"/>
        <end position="104"/>
    </location>
</feature>
<sequence>MVECVADDVKEELQECQNILMAFWSPRHDLCCALYAMGRNRRHWMDLPENITTSMLKQAAMKKDCETSSNCTIGKFVEEFVPLVRGDDGREKPGENKQETEKATAKMCKPILSRNDTPTTCTSPSAADRQIETG</sequence>
<feature type="compositionally biased region" description="Polar residues" evidence="1">
    <location>
        <begin position="114"/>
        <end position="125"/>
    </location>
</feature>
<proteinExistence type="predicted"/>
<gene>
    <name evidence="2" type="ORF">OS493_026958</name>
</gene>
<accession>A0A9W9YXF0</accession>
<organism evidence="2 3">
    <name type="scientific">Desmophyllum pertusum</name>
    <dbReference type="NCBI Taxonomy" id="174260"/>
    <lineage>
        <taxon>Eukaryota</taxon>
        <taxon>Metazoa</taxon>
        <taxon>Cnidaria</taxon>
        <taxon>Anthozoa</taxon>
        <taxon>Hexacorallia</taxon>
        <taxon>Scleractinia</taxon>
        <taxon>Caryophylliina</taxon>
        <taxon>Caryophylliidae</taxon>
        <taxon>Desmophyllum</taxon>
    </lineage>
</organism>
<evidence type="ECO:0000256" key="1">
    <source>
        <dbReference type="SAM" id="MobiDB-lite"/>
    </source>
</evidence>
<feature type="region of interest" description="Disordered" evidence="1">
    <location>
        <begin position="85"/>
        <end position="134"/>
    </location>
</feature>
<keyword evidence="3" id="KW-1185">Reference proteome</keyword>